<sequence>MVPLLLLPLLWGGSLQETPGYELRLKEDVTVQEGLCVHVPCSFSYPWSSWSSRTELYIYWYWSGDNIHQGYPVATNKPRATTRPETSGRFRLLEDPTTNSCSLNISDARMSDTGSYFFRVERGYSVKYNYGDKKLNLQVTGMAGARRGPGAGGPHLRTGTGDRNTPCPGLRVGGGKRHRTWDAPKNLTIHIFSRNVSAFEILQTTSPLLILEGQALRLLCAADSNPPAALSWFWGSPALNATPISSTAILELPRVGTAEEGELTCQARHPLGSPSVSLNLSVVYPPQVSCSWEDKWLHCRCSSRAKLASSVHWRLGEWLLEGNFSNASFKVTFSLAGPWTNSSLSLSEGLSSSLRLSCETGNVHGGQSTTVLLLPGQGICWGQTLWEKGVDGRK</sequence>
<dbReference type="Gene3D" id="2.60.40.10">
    <property type="entry name" value="Immunoglobulins"/>
    <property type="match status" value="2"/>
</dbReference>
<keyword evidence="7" id="KW-0472">Membrane</keyword>
<dbReference type="Proteomes" id="UP000694851">
    <property type="component" value="Unplaced"/>
</dbReference>
<evidence type="ECO:0000256" key="11">
    <source>
        <dbReference type="ARBA" id="ARBA00038361"/>
    </source>
</evidence>
<dbReference type="PROSITE" id="PS50835">
    <property type="entry name" value="IG_LIKE"/>
    <property type="match status" value="2"/>
</dbReference>
<keyword evidence="5" id="KW-0130">Cell adhesion</keyword>
<dbReference type="AlphaFoldDB" id="A0A8B7QPP0"/>
<feature type="chain" id="PRO_5034662907" evidence="13">
    <location>
        <begin position="17"/>
        <end position="394"/>
    </location>
</feature>
<evidence type="ECO:0000313" key="15">
    <source>
        <dbReference type="Proteomes" id="UP000694851"/>
    </source>
</evidence>
<keyword evidence="2" id="KW-0812">Transmembrane</keyword>
<dbReference type="SMART" id="SM00409">
    <property type="entry name" value="IG"/>
    <property type="match status" value="2"/>
</dbReference>
<dbReference type="InterPro" id="IPR013098">
    <property type="entry name" value="Ig_I-set"/>
</dbReference>
<evidence type="ECO:0000256" key="12">
    <source>
        <dbReference type="SAM" id="MobiDB-lite"/>
    </source>
</evidence>
<dbReference type="Pfam" id="PF07686">
    <property type="entry name" value="V-set"/>
    <property type="match status" value="1"/>
</dbReference>
<dbReference type="Pfam" id="PF07679">
    <property type="entry name" value="I-set"/>
    <property type="match status" value="1"/>
</dbReference>
<keyword evidence="3 13" id="KW-0732">Signal</keyword>
<evidence type="ECO:0000256" key="4">
    <source>
        <dbReference type="ARBA" id="ARBA00022734"/>
    </source>
</evidence>
<dbReference type="PANTHER" id="PTHR12035:SF125">
    <property type="entry name" value="SIALIC ACID-BINDING IG-LIKE LECTIN 5"/>
    <property type="match status" value="1"/>
</dbReference>
<evidence type="ECO:0000256" key="8">
    <source>
        <dbReference type="ARBA" id="ARBA00023157"/>
    </source>
</evidence>
<protein>
    <submittedName>
        <fullName evidence="16">Sialic acid-binding Ig-like lectin 5</fullName>
    </submittedName>
</protein>
<evidence type="ECO:0000259" key="14">
    <source>
        <dbReference type="PROSITE" id="PS50835"/>
    </source>
</evidence>
<reference evidence="16" key="1">
    <citation type="submission" date="2025-08" db="UniProtKB">
        <authorList>
            <consortium name="RefSeq"/>
        </authorList>
    </citation>
    <scope>IDENTIFICATION</scope>
    <source>
        <tissue evidence="16">Muscle</tissue>
    </source>
</reference>
<dbReference type="SMART" id="SM00408">
    <property type="entry name" value="IGc2"/>
    <property type="match status" value="1"/>
</dbReference>
<dbReference type="InterPro" id="IPR013783">
    <property type="entry name" value="Ig-like_fold"/>
</dbReference>
<dbReference type="GO" id="GO:0007155">
    <property type="term" value="P:cell adhesion"/>
    <property type="evidence" value="ECO:0007669"/>
    <property type="project" value="UniProtKB-KW"/>
</dbReference>
<comment type="subcellular location">
    <subcellularLocation>
        <location evidence="1">Membrane</location>
        <topology evidence="1">Single-pass type I membrane protein</topology>
    </subcellularLocation>
</comment>
<dbReference type="GO" id="GO:0033691">
    <property type="term" value="F:sialic acid binding"/>
    <property type="evidence" value="ECO:0007669"/>
    <property type="project" value="TreeGrafter"/>
</dbReference>
<accession>A0A8B7QPP0</accession>
<keyword evidence="15" id="KW-1185">Reference proteome</keyword>
<dbReference type="FunFam" id="2.60.40.10:FF:000829">
    <property type="entry name" value="Sialic acid-binding Ig-like lectin 8"/>
    <property type="match status" value="1"/>
</dbReference>
<evidence type="ECO:0000256" key="10">
    <source>
        <dbReference type="ARBA" id="ARBA00023319"/>
    </source>
</evidence>
<dbReference type="InterPro" id="IPR007110">
    <property type="entry name" value="Ig-like_dom"/>
</dbReference>
<feature type="signal peptide" evidence="13">
    <location>
        <begin position="1"/>
        <end position="16"/>
    </location>
</feature>
<dbReference type="OrthoDB" id="10012075at2759"/>
<evidence type="ECO:0000256" key="5">
    <source>
        <dbReference type="ARBA" id="ARBA00022889"/>
    </source>
</evidence>
<evidence type="ECO:0000256" key="13">
    <source>
        <dbReference type="SAM" id="SignalP"/>
    </source>
</evidence>
<dbReference type="RefSeq" id="XP_019490177.1">
    <property type="nucleotide sequence ID" value="XM_019634632.1"/>
</dbReference>
<dbReference type="InterPro" id="IPR051036">
    <property type="entry name" value="SIGLEC"/>
</dbReference>
<dbReference type="GeneID" id="109378168"/>
<name>A0A8B7QPP0_HIPAR</name>
<dbReference type="KEGG" id="hai:109378168"/>
<dbReference type="InterPro" id="IPR003598">
    <property type="entry name" value="Ig_sub2"/>
</dbReference>
<dbReference type="SUPFAM" id="SSF48726">
    <property type="entry name" value="Immunoglobulin"/>
    <property type="match status" value="2"/>
</dbReference>
<gene>
    <name evidence="16" type="primary">LOC109378168</name>
</gene>
<feature type="domain" description="Ig-like" evidence="14">
    <location>
        <begin position="184"/>
        <end position="281"/>
    </location>
</feature>
<dbReference type="InterPro" id="IPR003599">
    <property type="entry name" value="Ig_sub"/>
</dbReference>
<dbReference type="GO" id="GO:0030246">
    <property type="term" value="F:carbohydrate binding"/>
    <property type="evidence" value="ECO:0007669"/>
    <property type="project" value="UniProtKB-KW"/>
</dbReference>
<keyword evidence="8" id="KW-1015">Disulfide bond</keyword>
<evidence type="ECO:0000313" key="16">
    <source>
        <dbReference type="RefSeq" id="XP_019490177.1"/>
    </source>
</evidence>
<evidence type="ECO:0000256" key="9">
    <source>
        <dbReference type="ARBA" id="ARBA00023180"/>
    </source>
</evidence>
<feature type="region of interest" description="Disordered" evidence="12">
    <location>
        <begin position="147"/>
        <end position="178"/>
    </location>
</feature>
<dbReference type="InterPro" id="IPR013106">
    <property type="entry name" value="Ig_V-set"/>
</dbReference>
<dbReference type="PANTHER" id="PTHR12035">
    <property type="entry name" value="SIALIC ACID BINDING IMMUNOGLOBULIN-LIKE LECTIN"/>
    <property type="match status" value="1"/>
</dbReference>
<keyword evidence="10" id="KW-0393">Immunoglobulin domain</keyword>
<proteinExistence type="inferred from homology"/>
<evidence type="ECO:0000256" key="3">
    <source>
        <dbReference type="ARBA" id="ARBA00022729"/>
    </source>
</evidence>
<dbReference type="GO" id="GO:0005886">
    <property type="term" value="C:plasma membrane"/>
    <property type="evidence" value="ECO:0007669"/>
    <property type="project" value="TreeGrafter"/>
</dbReference>
<evidence type="ECO:0000256" key="2">
    <source>
        <dbReference type="ARBA" id="ARBA00022692"/>
    </source>
</evidence>
<keyword evidence="9" id="KW-0325">Glycoprotein</keyword>
<evidence type="ECO:0000256" key="7">
    <source>
        <dbReference type="ARBA" id="ARBA00023136"/>
    </source>
</evidence>
<dbReference type="InterPro" id="IPR036179">
    <property type="entry name" value="Ig-like_dom_sf"/>
</dbReference>
<keyword evidence="6" id="KW-1133">Transmembrane helix</keyword>
<organism evidence="15 16">
    <name type="scientific">Hipposideros armiger</name>
    <name type="common">Great Himalayan leaf-nosed bat</name>
    <dbReference type="NCBI Taxonomy" id="186990"/>
    <lineage>
        <taxon>Eukaryota</taxon>
        <taxon>Metazoa</taxon>
        <taxon>Chordata</taxon>
        <taxon>Craniata</taxon>
        <taxon>Vertebrata</taxon>
        <taxon>Euteleostomi</taxon>
        <taxon>Mammalia</taxon>
        <taxon>Eutheria</taxon>
        <taxon>Laurasiatheria</taxon>
        <taxon>Chiroptera</taxon>
        <taxon>Yinpterochiroptera</taxon>
        <taxon>Rhinolophoidea</taxon>
        <taxon>Hipposideridae</taxon>
        <taxon>Hipposideros</taxon>
    </lineage>
</organism>
<evidence type="ECO:0000256" key="1">
    <source>
        <dbReference type="ARBA" id="ARBA00004479"/>
    </source>
</evidence>
<feature type="domain" description="Ig-like" evidence="14">
    <location>
        <begin position="19"/>
        <end position="140"/>
    </location>
</feature>
<evidence type="ECO:0000256" key="6">
    <source>
        <dbReference type="ARBA" id="ARBA00022989"/>
    </source>
</evidence>
<keyword evidence="4" id="KW-0430">Lectin</keyword>
<comment type="similarity">
    <text evidence="11">Belongs to the immunoglobulin superfamily. SIGLEC (sialic acid binding Ig-like lectin) family.</text>
</comment>